<keyword evidence="2" id="KW-1185">Reference proteome</keyword>
<gene>
    <name evidence="1" type="ORF">HDA39_006830</name>
</gene>
<dbReference type="Proteomes" id="UP000549971">
    <property type="component" value="Unassembled WGS sequence"/>
</dbReference>
<dbReference type="RefSeq" id="WP_184802213.1">
    <property type="nucleotide sequence ID" value="NZ_JACHMY010000001.1"/>
</dbReference>
<proteinExistence type="predicted"/>
<dbReference type="AlphaFoldDB" id="A0A7W9JDD2"/>
<organism evidence="1 2">
    <name type="scientific">Kribbella italica</name>
    <dbReference type="NCBI Taxonomy" id="1540520"/>
    <lineage>
        <taxon>Bacteria</taxon>
        <taxon>Bacillati</taxon>
        <taxon>Actinomycetota</taxon>
        <taxon>Actinomycetes</taxon>
        <taxon>Propionibacteriales</taxon>
        <taxon>Kribbellaceae</taxon>
        <taxon>Kribbella</taxon>
    </lineage>
</organism>
<name>A0A7W9JDD2_9ACTN</name>
<accession>A0A7W9JDD2</accession>
<reference evidence="1 2" key="1">
    <citation type="submission" date="2020-08" db="EMBL/GenBank/DDBJ databases">
        <title>Sequencing the genomes of 1000 actinobacteria strains.</title>
        <authorList>
            <person name="Klenk H.-P."/>
        </authorList>
    </citation>
    <scope>NUCLEOTIDE SEQUENCE [LARGE SCALE GENOMIC DNA]</scope>
    <source>
        <strain evidence="1 2">DSM 28967</strain>
    </source>
</reference>
<dbReference type="EMBL" id="JACHMY010000001">
    <property type="protein sequence ID" value="MBB5840096.1"/>
    <property type="molecule type" value="Genomic_DNA"/>
</dbReference>
<comment type="caution">
    <text evidence="1">The sequence shown here is derived from an EMBL/GenBank/DDBJ whole genome shotgun (WGS) entry which is preliminary data.</text>
</comment>
<protein>
    <submittedName>
        <fullName evidence="1">Uncharacterized protein</fullName>
    </submittedName>
</protein>
<sequence length="187" mass="19876">MSTTIFPVGHYTGLRAAADGPPQHSVRIGWQQHRLEEDAFGTWVLAHGLRETGKDKWTEADVLGQAEQAGIAGAAGHLQQLAGLGLVASLDDGEQFARGHRMGIMFVGLGNSPERLDEFAVGLPGLGTAAVLDAGSYELWQWGSIAPTLWDVYELRAAVPGRPVDVLGDLRYLIANGCAYLDVAAAT</sequence>
<evidence type="ECO:0000313" key="2">
    <source>
        <dbReference type="Proteomes" id="UP000549971"/>
    </source>
</evidence>
<evidence type="ECO:0000313" key="1">
    <source>
        <dbReference type="EMBL" id="MBB5840096.1"/>
    </source>
</evidence>